<protein>
    <submittedName>
        <fullName evidence="3">Uncharacterized protein</fullName>
    </submittedName>
</protein>
<keyword evidence="2" id="KW-0472">Membrane</keyword>
<dbReference type="SMART" id="SM00028">
    <property type="entry name" value="TPR"/>
    <property type="match status" value="4"/>
</dbReference>
<dbReference type="Proteomes" id="UP000229335">
    <property type="component" value="Unassembled WGS sequence"/>
</dbReference>
<dbReference type="InterPro" id="IPR051533">
    <property type="entry name" value="WaaL-like"/>
</dbReference>
<evidence type="ECO:0000256" key="2">
    <source>
        <dbReference type="SAM" id="Phobius"/>
    </source>
</evidence>
<dbReference type="AlphaFoldDB" id="A0A2M6WMF3"/>
<dbReference type="Pfam" id="PF13432">
    <property type="entry name" value="TPR_16"/>
    <property type="match status" value="1"/>
</dbReference>
<keyword evidence="2" id="KW-0812">Transmembrane</keyword>
<feature type="transmembrane region" description="Helical" evidence="2">
    <location>
        <begin position="81"/>
        <end position="100"/>
    </location>
</feature>
<feature type="transmembrane region" description="Helical" evidence="2">
    <location>
        <begin position="272"/>
        <end position="293"/>
    </location>
</feature>
<accession>A0A2M6WMF3</accession>
<organism evidence="3 4">
    <name type="scientific">Candidatus Falkowbacteria bacterium CG10_big_fil_rev_8_21_14_0_10_43_11</name>
    <dbReference type="NCBI Taxonomy" id="1974568"/>
    <lineage>
        <taxon>Bacteria</taxon>
        <taxon>Candidatus Falkowiibacteriota</taxon>
    </lineage>
</organism>
<gene>
    <name evidence="3" type="ORF">COU00_01615</name>
</gene>
<dbReference type="SUPFAM" id="SSF48452">
    <property type="entry name" value="TPR-like"/>
    <property type="match status" value="2"/>
</dbReference>
<proteinExistence type="predicted"/>
<comment type="caution">
    <text evidence="3">The sequence shown here is derived from an EMBL/GenBank/DDBJ whole genome shotgun (WGS) entry which is preliminary data.</text>
</comment>
<feature type="transmembrane region" description="Helical" evidence="2">
    <location>
        <begin position="20"/>
        <end position="45"/>
    </location>
</feature>
<feature type="transmembrane region" description="Helical" evidence="2">
    <location>
        <begin position="217"/>
        <end position="237"/>
    </location>
</feature>
<feature type="transmembrane region" description="Helical" evidence="2">
    <location>
        <begin position="461"/>
        <end position="486"/>
    </location>
</feature>
<feature type="repeat" description="TPR" evidence="1">
    <location>
        <begin position="758"/>
        <end position="791"/>
    </location>
</feature>
<feature type="transmembrane region" description="Helical" evidence="2">
    <location>
        <begin position="361"/>
        <end position="386"/>
    </location>
</feature>
<dbReference type="PROSITE" id="PS50005">
    <property type="entry name" value="TPR"/>
    <property type="match status" value="2"/>
</dbReference>
<feature type="transmembrane region" description="Helical" evidence="2">
    <location>
        <begin position="141"/>
        <end position="166"/>
    </location>
</feature>
<dbReference type="Pfam" id="PF13181">
    <property type="entry name" value="TPR_8"/>
    <property type="match status" value="1"/>
</dbReference>
<dbReference type="Gene3D" id="1.25.40.10">
    <property type="entry name" value="Tetratricopeptide repeat domain"/>
    <property type="match status" value="3"/>
</dbReference>
<dbReference type="EMBL" id="PFAS01000023">
    <property type="protein sequence ID" value="PIT93957.1"/>
    <property type="molecule type" value="Genomic_DNA"/>
</dbReference>
<feature type="transmembrane region" description="Helical" evidence="2">
    <location>
        <begin position="423"/>
        <end position="440"/>
    </location>
</feature>
<dbReference type="PANTHER" id="PTHR37422:SF13">
    <property type="entry name" value="LIPOPOLYSACCHARIDE BIOSYNTHESIS PROTEIN PA4999-RELATED"/>
    <property type="match status" value="1"/>
</dbReference>
<name>A0A2M6WMF3_9BACT</name>
<reference evidence="4" key="1">
    <citation type="submission" date="2017-09" db="EMBL/GenBank/DDBJ databases">
        <title>Depth-based differentiation of microbial function through sediment-hosted aquifers and enrichment of novel symbionts in the deep terrestrial subsurface.</title>
        <authorList>
            <person name="Probst A.J."/>
            <person name="Ladd B."/>
            <person name="Jarett J.K."/>
            <person name="Geller-Mcgrath D.E."/>
            <person name="Sieber C.M.K."/>
            <person name="Emerson J.B."/>
            <person name="Anantharaman K."/>
            <person name="Thomas B.C."/>
            <person name="Malmstrom R."/>
            <person name="Stieglmeier M."/>
            <person name="Klingl A."/>
            <person name="Woyke T."/>
            <person name="Ryan C.M."/>
            <person name="Banfield J.F."/>
        </authorList>
    </citation>
    <scope>NUCLEOTIDE SEQUENCE [LARGE SCALE GENOMIC DNA]</scope>
</reference>
<evidence type="ECO:0000256" key="1">
    <source>
        <dbReference type="PROSITE-ProRule" id="PRU00339"/>
    </source>
</evidence>
<feature type="transmembrane region" description="Helical" evidence="2">
    <location>
        <begin position="243"/>
        <end position="260"/>
    </location>
</feature>
<dbReference type="PANTHER" id="PTHR37422">
    <property type="entry name" value="TEICHURONIC ACID BIOSYNTHESIS PROTEIN TUAE"/>
    <property type="match status" value="1"/>
</dbReference>
<dbReference type="InterPro" id="IPR011990">
    <property type="entry name" value="TPR-like_helical_dom_sf"/>
</dbReference>
<evidence type="ECO:0000313" key="4">
    <source>
        <dbReference type="Proteomes" id="UP000229335"/>
    </source>
</evidence>
<keyword evidence="1" id="KW-0802">TPR repeat</keyword>
<dbReference type="InterPro" id="IPR019734">
    <property type="entry name" value="TPR_rpt"/>
</dbReference>
<feature type="transmembrane region" description="Helical" evidence="2">
    <location>
        <begin position="51"/>
        <end position="69"/>
    </location>
</feature>
<sequence length="804" mass="88318">MPKFFSFTKEKSFLVRMCDLVITASIALVFFALPLFFTGLVSQGVVFEKVMLFYLLVLLGFVAWITKGVAEGELKIIRTPLDLPLAALIIILLISSIFSVDKLASFIGSYGSTTKSFIAFVIYIAFYYLMVNNINYRRIKVFFWSMLLGAIITAVYSVLQISGIFLLPFAVTHAIAFNSIGSSSSLGAYIASILPLLALAIPFAIKEGKRSIVKKSFAAAWIAIVGAAVLVSLFLLFLLNNFVFLPAAIIGMVVFLMFVMSKIVRLRASDSAVPIVLFLALIIFLIGGNFNLVNPELPTEVSLSRNLSWQIAKSSLKHDPLFGSGPATFDYSFVKYRGTDFNASNLWDVRFDSASGSIFEMFATIGVLGTSCLAIIGLIFLSVAFIALSRSENKEIKIFLLGIFSSLLILTINASLITVSGSIILIIVALGALASALIIIDYPEKFKELKLSFRSSPKYALALAALFLLVSAGVVVLFTSGFKIYLADFYASKALSADSEQAIKYLNRAIATADYQDEYYLRLSRLYIKMANQEAQKGASANIAAIQNYLSSAILAGKKAADLSPNSVANKESLALIYENAAAYNISGALEWAEKLYAEVIQLEPDSPSAYVRLALINMAHANNEKADEEKKYFYNEAIKFYNQAIAKKSNFSPAYYGAAIAYEKLNDYDKAIEETGKAVTLAGDNLDYRFELGRMYFNRGVQSQNLRQQTKEITAADNNENLSVNQEQSSKAVSFNNDLKVAEAILKNLIEVSPSHANAIYSLALIYETVGDAAQARQYYEKLLNIVSDQPTKDAILKKLQAL</sequence>
<feature type="repeat" description="TPR" evidence="1">
    <location>
        <begin position="653"/>
        <end position="686"/>
    </location>
</feature>
<evidence type="ECO:0000313" key="3">
    <source>
        <dbReference type="EMBL" id="PIT93957.1"/>
    </source>
</evidence>
<feature type="transmembrane region" description="Helical" evidence="2">
    <location>
        <begin position="398"/>
        <end position="417"/>
    </location>
</feature>
<keyword evidence="2" id="KW-1133">Transmembrane helix</keyword>
<feature type="transmembrane region" description="Helical" evidence="2">
    <location>
        <begin position="186"/>
        <end position="205"/>
    </location>
</feature>
<feature type="transmembrane region" description="Helical" evidence="2">
    <location>
        <begin position="106"/>
        <end position="129"/>
    </location>
</feature>